<proteinExistence type="predicted"/>
<comment type="caution">
    <text evidence="2">The sequence shown here is derived from an EMBL/GenBank/DDBJ whole genome shotgun (WGS) entry which is preliminary data.</text>
</comment>
<feature type="compositionally biased region" description="Low complexity" evidence="1">
    <location>
        <begin position="170"/>
        <end position="191"/>
    </location>
</feature>
<reference evidence="2" key="1">
    <citation type="submission" date="2022-08" db="EMBL/GenBank/DDBJ databases">
        <title>Novel sulfate-reducing endosymbionts in the free-living metamonad Anaeramoeba.</title>
        <authorList>
            <person name="Jerlstrom-Hultqvist J."/>
            <person name="Cepicka I."/>
            <person name="Gallot-Lavallee L."/>
            <person name="Salas-Leiva D."/>
            <person name="Curtis B.A."/>
            <person name="Zahonova K."/>
            <person name="Pipaliya S."/>
            <person name="Dacks J."/>
            <person name="Roger A.J."/>
        </authorList>
    </citation>
    <scope>NUCLEOTIDE SEQUENCE</scope>
    <source>
        <strain evidence="2">Schooner1</strain>
    </source>
</reference>
<evidence type="ECO:0000256" key="1">
    <source>
        <dbReference type="SAM" id="MobiDB-lite"/>
    </source>
</evidence>
<accession>A0ABQ8YNX9</accession>
<feature type="compositionally biased region" description="Low complexity" evidence="1">
    <location>
        <begin position="392"/>
        <end position="409"/>
    </location>
</feature>
<keyword evidence="3" id="KW-1185">Reference proteome</keyword>
<sequence>MDFSFEYDPQFNCIFEDLERAFTNSNVNQNPNSQAFQTGLPNCAYEKVTTDSSNLDQESISTHGAYGYSMNGSSPDYDFLANFDGNMFIDDDFNNSGCLSNEDKTLFEINPILNYEQNQDQLIENSHENRTPNESIMNTKQPNDLLSLLEQNETNPINDENPFQGGENPNTYNLNNGALLLNRNNLQGNSNSSHALTNNQGHNKKKNRTYKKKTTSKMNDKIKNDNANNVTDSSAQENNKNNNNSYSAINDEIINVNKNKKPNPRKRRLGNEKQSQNQSLESNPYIVESGKEVFKLLTGQLWVITGGAQAKVLSPFTKELAKRIGNIFNANKCEIENFQSQLKYLLSNSRRTLTEFILEILIGILSLHYSSETSPEITIKFRKILREIMKINNKNKNQNGNKNRNTNRNKNGDMNKKKNRKKSNATTDNLNFDQFNYEEESNEQETNLIKIRLEHIYHEIFTQNILMYWFDKRFVDRLYPFFPIKQQKMFFKQHLFFLGKSKFILSCLLLAKDLMKPHGIVEQYHKLLNLKYNGNPLNLYCNNRGKKLRLVKSMMTKYSLNNGNYWSVISKDCISRINFTTENICQCTPFKQIFENNKLVQLSKRNHLNHPHKKRTLASKDNKVKVKINVNWLTKTGIF</sequence>
<dbReference type="Proteomes" id="UP001150062">
    <property type="component" value="Unassembled WGS sequence"/>
</dbReference>
<gene>
    <name evidence="2" type="ORF">M0813_19441</name>
</gene>
<feature type="region of interest" description="Disordered" evidence="1">
    <location>
        <begin position="154"/>
        <end position="282"/>
    </location>
</feature>
<evidence type="ECO:0000313" key="3">
    <source>
        <dbReference type="Proteomes" id="UP001150062"/>
    </source>
</evidence>
<evidence type="ECO:0000313" key="2">
    <source>
        <dbReference type="EMBL" id="KAJ6246302.1"/>
    </source>
</evidence>
<feature type="compositionally biased region" description="Polar residues" evidence="1">
    <location>
        <begin position="192"/>
        <end position="201"/>
    </location>
</feature>
<feature type="compositionally biased region" description="Basic residues" evidence="1">
    <location>
        <begin position="202"/>
        <end position="215"/>
    </location>
</feature>
<feature type="region of interest" description="Disordered" evidence="1">
    <location>
        <begin position="392"/>
        <end position="428"/>
    </location>
</feature>
<dbReference type="EMBL" id="JAOAOG010000136">
    <property type="protein sequence ID" value="KAJ6246302.1"/>
    <property type="molecule type" value="Genomic_DNA"/>
</dbReference>
<name>A0ABQ8YNX9_9EUKA</name>
<feature type="compositionally biased region" description="Basic residues" evidence="1">
    <location>
        <begin position="258"/>
        <end position="268"/>
    </location>
</feature>
<organism evidence="2 3">
    <name type="scientific">Anaeramoeba flamelloides</name>
    <dbReference type="NCBI Taxonomy" id="1746091"/>
    <lineage>
        <taxon>Eukaryota</taxon>
        <taxon>Metamonada</taxon>
        <taxon>Anaeramoebidae</taxon>
        <taxon>Anaeramoeba</taxon>
    </lineage>
</organism>
<feature type="compositionally biased region" description="Polar residues" evidence="1">
    <location>
        <begin position="225"/>
        <end position="237"/>
    </location>
</feature>
<feature type="compositionally biased region" description="Polar residues" evidence="1">
    <location>
        <begin position="272"/>
        <end position="282"/>
    </location>
</feature>
<protein>
    <submittedName>
        <fullName evidence="2">Gata zinc finger domain-containing protein</fullName>
    </submittedName>
</protein>